<proteinExistence type="predicted"/>
<dbReference type="Proteomes" id="UP000028252">
    <property type="component" value="Unassembled WGS sequence"/>
</dbReference>
<accession>A0A081FXB2</accession>
<sequence>MSVWKKRLSILRSALLALLIPALPLHAEGLSLDDLMGTPAKHSSAGSSPDQLLDSAKPAGGASLDLSDIHAGREQARQVRAVDDLRSQDREIVQRCHCALSSDNCYDFSPRRLNLSQQVVIDAAKKANHDLTEQAANICRSWNGSKNLAVTDMAAIEAQAKLAHRYQGLLDSVEKAADDSASKLRQKDDQIAASIAQQESQSSFDWGKALALGVGAVAGGLGNLDSASQTEILGAIVADSFSGDSSISNLQSTVNSLNAELQQVSRSASPGVQGGQGGQGGGISIDENYSFTCPSGRSDNIRIQAKSQSCAQAMKRYAKAAGCNLIDELESAQQSYYSACASEMYQ</sequence>
<feature type="chain" id="PRO_5001757464" evidence="1">
    <location>
        <begin position="28"/>
        <end position="346"/>
    </location>
</feature>
<reference evidence="2 3" key="1">
    <citation type="submission" date="2014-04" db="EMBL/GenBank/DDBJ databases">
        <title>Marinobacterium kochiensis sp. nov., isolated from sediment sample collected from Kochi backwaters in Kerala, India.</title>
        <authorList>
            <person name="Singh A."/>
            <person name="Pinnaka A.K."/>
        </authorList>
    </citation>
    <scope>NUCLEOTIDE SEQUENCE [LARGE SCALE GENOMIC DNA]</scope>
    <source>
        <strain evidence="2 3">AK27</strain>
    </source>
</reference>
<dbReference type="PATRIC" id="fig|1232683.4.peg.2644"/>
<keyword evidence="1" id="KW-0732">Signal</keyword>
<protein>
    <submittedName>
        <fullName evidence="2">Uncharacterized protein</fullName>
    </submittedName>
</protein>
<name>A0A081FXB2_9GAMM</name>
<evidence type="ECO:0000313" key="3">
    <source>
        <dbReference type="Proteomes" id="UP000028252"/>
    </source>
</evidence>
<evidence type="ECO:0000313" key="2">
    <source>
        <dbReference type="EMBL" id="KEA63167.1"/>
    </source>
</evidence>
<organism evidence="2 3">
    <name type="scientific">Marinobacterium lacunae</name>
    <dbReference type="NCBI Taxonomy" id="1232683"/>
    <lineage>
        <taxon>Bacteria</taxon>
        <taxon>Pseudomonadati</taxon>
        <taxon>Pseudomonadota</taxon>
        <taxon>Gammaproteobacteria</taxon>
        <taxon>Oceanospirillales</taxon>
        <taxon>Oceanospirillaceae</taxon>
        <taxon>Marinobacterium</taxon>
    </lineage>
</organism>
<dbReference type="AlphaFoldDB" id="A0A081FXB2"/>
<evidence type="ECO:0000256" key="1">
    <source>
        <dbReference type="SAM" id="SignalP"/>
    </source>
</evidence>
<gene>
    <name evidence="2" type="ORF">ADIMK_2691</name>
</gene>
<keyword evidence="3" id="KW-1185">Reference proteome</keyword>
<dbReference type="OrthoDB" id="7062885at2"/>
<dbReference type="RefSeq" id="WP_036189067.1">
    <property type="nucleotide sequence ID" value="NZ_JMQN01000040.1"/>
</dbReference>
<dbReference type="EMBL" id="JMQN01000040">
    <property type="protein sequence ID" value="KEA63167.1"/>
    <property type="molecule type" value="Genomic_DNA"/>
</dbReference>
<comment type="caution">
    <text evidence="2">The sequence shown here is derived from an EMBL/GenBank/DDBJ whole genome shotgun (WGS) entry which is preliminary data.</text>
</comment>
<feature type="signal peptide" evidence="1">
    <location>
        <begin position="1"/>
        <end position="27"/>
    </location>
</feature>
<dbReference type="STRING" id="1232683.ADIMK_2691"/>